<reference evidence="1 2" key="1">
    <citation type="journal article" date="2015" name="Genome Biol.">
        <title>Comparative genomics of Steinernema reveals deeply conserved gene regulatory networks.</title>
        <authorList>
            <person name="Dillman A.R."/>
            <person name="Macchietto M."/>
            <person name="Porter C.F."/>
            <person name="Rogers A."/>
            <person name="Williams B."/>
            <person name="Antoshechkin I."/>
            <person name="Lee M.M."/>
            <person name="Goodwin Z."/>
            <person name="Lu X."/>
            <person name="Lewis E.E."/>
            <person name="Goodrich-Blair H."/>
            <person name="Stock S.P."/>
            <person name="Adams B.J."/>
            <person name="Sternberg P.W."/>
            <person name="Mortazavi A."/>
        </authorList>
    </citation>
    <scope>NUCLEOTIDE SEQUENCE [LARGE SCALE GENOMIC DNA]</scope>
    <source>
        <strain evidence="1 2">ALL</strain>
    </source>
</reference>
<dbReference type="EMBL" id="AZBU02000006">
    <property type="protein sequence ID" value="TKR73787.1"/>
    <property type="molecule type" value="Genomic_DNA"/>
</dbReference>
<comment type="caution">
    <text evidence="1">The sequence shown here is derived from an EMBL/GenBank/DDBJ whole genome shotgun (WGS) entry which is preliminary data.</text>
</comment>
<organism evidence="1 2">
    <name type="scientific">Steinernema carpocapsae</name>
    <name type="common">Entomopathogenic nematode</name>
    <dbReference type="NCBI Taxonomy" id="34508"/>
    <lineage>
        <taxon>Eukaryota</taxon>
        <taxon>Metazoa</taxon>
        <taxon>Ecdysozoa</taxon>
        <taxon>Nematoda</taxon>
        <taxon>Chromadorea</taxon>
        <taxon>Rhabditida</taxon>
        <taxon>Tylenchina</taxon>
        <taxon>Panagrolaimomorpha</taxon>
        <taxon>Strongyloidoidea</taxon>
        <taxon>Steinernematidae</taxon>
        <taxon>Steinernema</taxon>
    </lineage>
</organism>
<evidence type="ECO:0000313" key="1">
    <source>
        <dbReference type="EMBL" id="TKR73787.1"/>
    </source>
</evidence>
<dbReference type="AlphaFoldDB" id="A0A4U5MVA8"/>
<sequence>MVLLNFDNSKMCYGVKRSVRQAWLLDCFWTINISSALCRPAPSVYLNLLQQNSALTLQNLNKVRSWCGKAPQESCNSGLSETNKRDFSNVVLIVTFNYPVSL</sequence>
<proteinExistence type="predicted"/>
<keyword evidence="2" id="KW-1185">Reference proteome</keyword>
<protein>
    <submittedName>
        <fullName evidence="1">Uncharacterized protein</fullName>
    </submittedName>
</protein>
<reference evidence="1 2" key="2">
    <citation type="journal article" date="2019" name="G3 (Bethesda)">
        <title>Hybrid Assembly of the Genome of the Entomopathogenic Nematode Steinernema carpocapsae Identifies the X-Chromosome.</title>
        <authorList>
            <person name="Serra L."/>
            <person name="Macchietto M."/>
            <person name="Macias-Munoz A."/>
            <person name="McGill C.J."/>
            <person name="Rodriguez I.M."/>
            <person name="Rodriguez B."/>
            <person name="Murad R."/>
            <person name="Mortazavi A."/>
        </authorList>
    </citation>
    <scope>NUCLEOTIDE SEQUENCE [LARGE SCALE GENOMIC DNA]</scope>
    <source>
        <strain evidence="1 2">ALL</strain>
    </source>
</reference>
<accession>A0A4U5MVA8</accession>
<gene>
    <name evidence="1" type="ORF">L596_021058</name>
</gene>
<name>A0A4U5MVA8_STECR</name>
<evidence type="ECO:0000313" key="2">
    <source>
        <dbReference type="Proteomes" id="UP000298663"/>
    </source>
</evidence>
<dbReference type="Proteomes" id="UP000298663">
    <property type="component" value="Unassembled WGS sequence"/>
</dbReference>